<protein>
    <recommendedName>
        <fullName evidence="4">DDE-1 domain-containing protein</fullName>
    </recommendedName>
</protein>
<dbReference type="Proteomes" id="UP000615446">
    <property type="component" value="Unassembled WGS sequence"/>
</dbReference>
<dbReference type="EMBL" id="BLAL01000044">
    <property type="protein sequence ID" value="GES79460.1"/>
    <property type="molecule type" value="Genomic_DNA"/>
</dbReference>
<evidence type="ECO:0000313" key="3">
    <source>
        <dbReference type="Proteomes" id="UP000247702"/>
    </source>
</evidence>
<dbReference type="EMBL" id="BEXD01001345">
    <property type="protein sequence ID" value="GBB93661.1"/>
    <property type="molecule type" value="Genomic_DNA"/>
</dbReference>
<organism evidence="1 3">
    <name type="scientific">Rhizophagus clarus</name>
    <dbReference type="NCBI Taxonomy" id="94130"/>
    <lineage>
        <taxon>Eukaryota</taxon>
        <taxon>Fungi</taxon>
        <taxon>Fungi incertae sedis</taxon>
        <taxon>Mucoromycota</taxon>
        <taxon>Glomeromycotina</taxon>
        <taxon>Glomeromycetes</taxon>
        <taxon>Glomerales</taxon>
        <taxon>Glomeraceae</taxon>
        <taxon>Rhizophagus</taxon>
    </lineage>
</organism>
<keyword evidence="3" id="KW-1185">Reference proteome</keyword>
<name>A0A2Z6R9N6_9GLOM</name>
<proteinExistence type="predicted"/>
<dbReference type="Proteomes" id="UP000247702">
    <property type="component" value="Unassembled WGS sequence"/>
</dbReference>
<reference evidence="1 3" key="1">
    <citation type="submission" date="2017-11" db="EMBL/GenBank/DDBJ databases">
        <title>The genome of Rhizophagus clarus HR1 reveals common genetic basis of auxotrophy among arbuscular mycorrhizal fungi.</title>
        <authorList>
            <person name="Kobayashi Y."/>
        </authorList>
    </citation>
    <scope>NUCLEOTIDE SEQUENCE [LARGE SCALE GENOMIC DNA]</scope>
    <source>
        <strain evidence="1 3">HR1</strain>
    </source>
</reference>
<comment type="caution">
    <text evidence="1">The sequence shown here is derived from an EMBL/GenBank/DDBJ whole genome shotgun (WGS) entry which is preliminary data.</text>
</comment>
<evidence type="ECO:0000313" key="1">
    <source>
        <dbReference type="EMBL" id="GBB93661.1"/>
    </source>
</evidence>
<gene>
    <name evidence="2" type="ORF">RCL2_000676100</name>
    <name evidence="1" type="ORF">RclHR1_22080003</name>
</gene>
<sequence>MDVLQAIRFIIQAWGEINSKIIHNCWWHTKILPNVDVDLRNISENICQNERLMLDNLTDALQALNLPNPMQVEEFLNIPEEKIVYEIPELVSFFKNTDKENINLDEMNDSNETTIISTSTAIASLETVYKFLLQ</sequence>
<dbReference type="OrthoDB" id="2429137at2759"/>
<dbReference type="AlphaFoldDB" id="A0A2Z6R9N6"/>
<reference evidence="2" key="2">
    <citation type="submission" date="2019-10" db="EMBL/GenBank/DDBJ databases">
        <title>Conservation and host-specific expression of non-tandemly repeated heterogenous ribosome RNA gene in arbuscular mycorrhizal fungi.</title>
        <authorList>
            <person name="Maeda T."/>
            <person name="Kobayashi Y."/>
            <person name="Nakagawa T."/>
            <person name="Ezawa T."/>
            <person name="Yamaguchi K."/>
            <person name="Bino T."/>
            <person name="Nishimoto Y."/>
            <person name="Shigenobu S."/>
            <person name="Kawaguchi M."/>
        </authorList>
    </citation>
    <scope>NUCLEOTIDE SEQUENCE</scope>
    <source>
        <strain evidence="2">HR1</strain>
    </source>
</reference>
<accession>A0A2Z6R9N6</accession>
<evidence type="ECO:0000313" key="2">
    <source>
        <dbReference type="EMBL" id="GES79460.1"/>
    </source>
</evidence>
<evidence type="ECO:0008006" key="4">
    <source>
        <dbReference type="Google" id="ProtNLM"/>
    </source>
</evidence>
<dbReference type="STRING" id="94130.A0A2Z6R9N6"/>